<dbReference type="PIRSF" id="PIRSF006246">
    <property type="entry name" value="Asp_decarbox"/>
    <property type="match status" value="1"/>
</dbReference>
<name>A0A7C1BBY4_UNCW3</name>
<keyword evidence="7 9" id="KW-0704">Schiff base</keyword>
<dbReference type="Gene3D" id="2.40.40.20">
    <property type="match status" value="1"/>
</dbReference>
<feature type="active site" description="Proton donor" evidence="9 10">
    <location>
        <position position="58"/>
    </location>
</feature>
<keyword evidence="2 9" id="KW-0566">Pantothenate biosynthesis</keyword>
<evidence type="ECO:0000256" key="9">
    <source>
        <dbReference type="HAMAP-Rule" id="MF_00446"/>
    </source>
</evidence>
<dbReference type="GO" id="GO:0006523">
    <property type="term" value="P:alanine biosynthetic process"/>
    <property type="evidence" value="ECO:0007669"/>
    <property type="project" value="InterPro"/>
</dbReference>
<dbReference type="UniPathway" id="UPA00028">
    <property type="reaction ID" value="UER00002"/>
</dbReference>
<dbReference type="CDD" id="cd06919">
    <property type="entry name" value="Asp_decarbox"/>
    <property type="match status" value="1"/>
</dbReference>
<comment type="subcellular location">
    <subcellularLocation>
        <location evidence="9">Cytoplasm</location>
    </subcellularLocation>
</comment>
<dbReference type="AlphaFoldDB" id="A0A7C1BBY4"/>
<sequence length="115" mass="12892">MKIQVLRCKIHRARVTGKNLEYEGSLTLGRALLSASGMHPYEKIEVYNITNGERFSTYIIPGEEDGYEVELNGAAARKAEVGDLLIIASYTLFEEKELEGYSPRITVLGEDNRPL</sequence>
<evidence type="ECO:0000256" key="1">
    <source>
        <dbReference type="ARBA" id="ARBA00022490"/>
    </source>
</evidence>
<comment type="PTM">
    <text evidence="9 12">Is synthesized initially as an inactive proenzyme, which is activated by self-cleavage at a specific serine bond to produce a beta-subunit with a hydroxyl group at its C-terminus and an alpha-subunit with a pyruvoyl group at its N-terminus.</text>
</comment>
<dbReference type="GO" id="GO:0015940">
    <property type="term" value="P:pantothenate biosynthetic process"/>
    <property type="evidence" value="ECO:0007669"/>
    <property type="project" value="UniProtKB-UniRule"/>
</dbReference>
<dbReference type="PANTHER" id="PTHR21012:SF0">
    <property type="entry name" value="ASPARTATE 1-DECARBOXYLASE"/>
    <property type="match status" value="1"/>
</dbReference>
<evidence type="ECO:0000256" key="10">
    <source>
        <dbReference type="PIRSR" id="PIRSR006246-1"/>
    </source>
</evidence>
<evidence type="ECO:0000256" key="6">
    <source>
        <dbReference type="ARBA" id="ARBA00023239"/>
    </source>
</evidence>
<comment type="caution">
    <text evidence="14">The sequence shown here is derived from an EMBL/GenBank/DDBJ whole genome shotgun (WGS) entry which is preliminary data.</text>
</comment>
<keyword evidence="1 9" id="KW-0963">Cytoplasm</keyword>
<dbReference type="PANTHER" id="PTHR21012">
    <property type="entry name" value="ASPARTATE 1-DECARBOXYLASE"/>
    <property type="match status" value="1"/>
</dbReference>
<evidence type="ECO:0000256" key="4">
    <source>
        <dbReference type="ARBA" id="ARBA00022813"/>
    </source>
</evidence>
<dbReference type="HAMAP" id="MF_00446">
    <property type="entry name" value="PanD"/>
    <property type="match status" value="1"/>
</dbReference>
<dbReference type="Pfam" id="PF02261">
    <property type="entry name" value="Asp_decarbox"/>
    <property type="match status" value="1"/>
</dbReference>
<dbReference type="EC" id="4.1.1.11" evidence="9"/>
<feature type="modified residue" description="Pyruvic acid (Ser)" evidence="9 12">
    <location>
        <position position="25"/>
    </location>
</feature>
<feature type="binding site" evidence="9 11">
    <location>
        <begin position="73"/>
        <end position="75"/>
    </location>
    <ligand>
        <name>substrate</name>
    </ligand>
</feature>
<comment type="catalytic activity">
    <reaction evidence="9">
        <text>L-aspartate + H(+) = beta-alanine + CO2</text>
        <dbReference type="Rhea" id="RHEA:19497"/>
        <dbReference type="ChEBI" id="CHEBI:15378"/>
        <dbReference type="ChEBI" id="CHEBI:16526"/>
        <dbReference type="ChEBI" id="CHEBI:29991"/>
        <dbReference type="ChEBI" id="CHEBI:57966"/>
        <dbReference type="EC" id="4.1.1.11"/>
    </reaction>
</comment>
<gene>
    <name evidence="9" type="primary">panD</name>
    <name evidence="14" type="ORF">ENG67_03965</name>
</gene>
<organism evidence="14">
    <name type="scientific">candidate division WOR-3 bacterium</name>
    <dbReference type="NCBI Taxonomy" id="2052148"/>
    <lineage>
        <taxon>Bacteria</taxon>
        <taxon>Bacteria division WOR-3</taxon>
    </lineage>
</organism>
<dbReference type="GO" id="GO:0005829">
    <property type="term" value="C:cytosol"/>
    <property type="evidence" value="ECO:0007669"/>
    <property type="project" value="TreeGrafter"/>
</dbReference>
<feature type="chain" id="PRO_5028542736" description="Aspartate 1-decarboxylase beta chain" evidence="9 13">
    <location>
        <begin position="1"/>
        <end position="24"/>
    </location>
</feature>
<evidence type="ECO:0000256" key="2">
    <source>
        <dbReference type="ARBA" id="ARBA00022655"/>
    </source>
</evidence>
<evidence type="ECO:0000256" key="5">
    <source>
        <dbReference type="ARBA" id="ARBA00023145"/>
    </source>
</evidence>
<reference evidence="14" key="1">
    <citation type="journal article" date="2020" name="mSystems">
        <title>Genome- and Community-Level Interaction Insights into Carbon Utilization and Element Cycling Functions of Hydrothermarchaeota in Hydrothermal Sediment.</title>
        <authorList>
            <person name="Zhou Z."/>
            <person name="Liu Y."/>
            <person name="Xu W."/>
            <person name="Pan J."/>
            <person name="Luo Z.H."/>
            <person name="Li M."/>
        </authorList>
    </citation>
    <scope>NUCLEOTIDE SEQUENCE [LARGE SCALE GENOMIC DNA]</scope>
    <source>
        <strain evidence="14">HyVt-237</strain>
    </source>
</reference>
<comment type="function">
    <text evidence="9">Catalyzes the pyruvoyl-dependent decarboxylation of aspartate to produce beta-alanine.</text>
</comment>
<dbReference type="SUPFAM" id="SSF50692">
    <property type="entry name" value="ADC-like"/>
    <property type="match status" value="1"/>
</dbReference>
<accession>A0A7C1BBY4</accession>
<feature type="chain" id="PRO_5028542735" description="Aspartate 1-decarboxylase alpha chain" evidence="9 13">
    <location>
        <begin position="25"/>
        <end position="115"/>
    </location>
</feature>
<evidence type="ECO:0000256" key="8">
    <source>
        <dbReference type="ARBA" id="ARBA00023317"/>
    </source>
</evidence>
<feature type="binding site" evidence="9 11">
    <location>
        <position position="57"/>
    </location>
    <ligand>
        <name>substrate</name>
    </ligand>
</feature>
<dbReference type="GO" id="GO:0004068">
    <property type="term" value="F:aspartate 1-decarboxylase activity"/>
    <property type="evidence" value="ECO:0007669"/>
    <property type="project" value="UniProtKB-UniRule"/>
</dbReference>
<dbReference type="InterPro" id="IPR009010">
    <property type="entry name" value="Asp_de-COase-like_dom_sf"/>
</dbReference>
<dbReference type="EMBL" id="DRBW01000158">
    <property type="protein sequence ID" value="HDM90350.1"/>
    <property type="molecule type" value="Genomic_DNA"/>
</dbReference>
<comment type="cofactor">
    <cofactor evidence="9 10">
        <name>pyruvate</name>
        <dbReference type="ChEBI" id="CHEBI:15361"/>
    </cofactor>
    <text evidence="9 10">Binds 1 pyruvoyl group covalently per subunit.</text>
</comment>
<dbReference type="Proteomes" id="UP000885931">
    <property type="component" value="Unassembled WGS sequence"/>
</dbReference>
<evidence type="ECO:0000256" key="7">
    <source>
        <dbReference type="ARBA" id="ARBA00023270"/>
    </source>
</evidence>
<comment type="pathway">
    <text evidence="9">Cofactor biosynthesis; (R)-pantothenate biosynthesis; beta-alanine from L-aspartate: step 1/1.</text>
</comment>
<evidence type="ECO:0000256" key="12">
    <source>
        <dbReference type="PIRSR" id="PIRSR006246-3"/>
    </source>
</evidence>
<evidence type="ECO:0000256" key="13">
    <source>
        <dbReference type="PIRSR" id="PIRSR006246-5"/>
    </source>
</evidence>
<feature type="active site" description="Schiff-base intermediate with substrate; via pyruvic acid" evidence="9 10">
    <location>
        <position position="25"/>
    </location>
</feature>
<keyword evidence="8 9" id="KW-0670">Pyruvate</keyword>
<proteinExistence type="inferred from homology"/>
<comment type="subunit">
    <text evidence="9">Heterooctamer of four alpha and four beta subunits.</text>
</comment>
<keyword evidence="3 9" id="KW-0210">Decarboxylase</keyword>
<dbReference type="NCBIfam" id="TIGR00223">
    <property type="entry name" value="panD"/>
    <property type="match status" value="1"/>
</dbReference>
<protein>
    <recommendedName>
        <fullName evidence="9">Aspartate 1-decarboxylase</fullName>
        <ecNumber evidence="9">4.1.1.11</ecNumber>
    </recommendedName>
    <alternativeName>
        <fullName evidence="9">Aspartate alpha-decarboxylase</fullName>
    </alternativeName>
    <component>
        <recommendedName>
            <fullName evidence="9">Aspartate 1-decarboxylase beta chain</fullName>
        </recommendedName>
    </component>
    <component>
        <recommendedName>
            <fullName evidence="9">Aspartate 1-decarboxylase alpha chain</fullName>
        </recommendedName>
    </component>
</protein>
<keyword evidence="4 9" id="KW-0068">Autocatalytic cleavage</keyword>
<dbReference type="InterPro" id="IPR003190">
    <property type="entry name" value="Asp_decarbox"/>
</dbReference>
<evidence type="ECO:0000256" key="11">
    <source>
        <dbReference type="PIRSR" id="PIRSR006246-2"/>
    </source>
</evidence>
<evidence type="ECO:0000256" key="3">
    <source>
        <dbReference type="ARBA" id="ARBA00022793"/>
    </source>
</evidence>
<comment type="similarity">
    <text evidence="9">Belongs to the PanD family.</text>
</comment>
<keyword evidence="5 9" id="KW-0865">Zymogen</keyword>
<evidence type="ECO:0000313" key="14">
    <source>
        <dbReference type="EMBL" id="HDM90350.1"/>
    </source>
</evidence>
<keyword evidence="6 9" id="KW-0456">Lyase</keyword>